<evidence type="ECO:0000313" key="4">
    <source>
        <dbReference type="EMBL" id="GIC91391.1"/>
    </source>
</evidence>
<reference evidence="4" key="2">
    <citation type="submission" date="2021-01" db="EMBL/GenBank/DDBJ databases">
        <title>Pan-genome distribution and transcriptional activeness of fungal secondary metabolism genes in Aspergillus section Fumigati.</title>
        <authorList>
            <person name="Takahashi H."/>
            <person name="Umemura M."/>
            <person name="Ninomiya A."/>
            <person name="Kusuya Y."/>
            <person name="Urayama S."/>
            <person name="Shimizu M."/>
            <person name="Watanabe A."/>
            <person name="Kamei K."/>
            <person name="Yaguchi T."/>
            <person name="Hagiwara D."/>
        </authorList>
    </citation>
    <scope>NUCLEOTIDE SEQUENCE</scope>
    <source>
        <strain evidence="4">IFM 46973</strain>
    </source>
</reference>
<organism evidence="4 5">
    <name type="scientific">Aspergillus udagawae</name>
    <dbReference type="NCBI Taxonomy" id="91492"/>
    <lineage>
        <taxon>Eukaryota</taxon>
        <taxon>Fungi</taxon>
        <taxon>Dikarya</taxon>
        <taxon>Ascomycota</taxon>
        <taxon>Pezizomycotina</taxon>
        <taxon>Eurotiomycetes</taxon>
        <taxon>Eurotiomycetidae</taxon>
        <taxon>Eurotiales</taxon>
        <taxon>Aspergillaceae</taxon>
        <taxon>Aspergillus</taxon>
        <taxon>Aspergillus subgen. Fumigati</taxon>
    </lineage>
</organism>
<comment type="caution">
    <text evidence="4">The sequence shown here is derived from an EMBL/GenBank/DDBJ whole genome shotgun (WGS) entry which is preliminary data.</text>
</comment>
<dbReference type="EMBL" id="BBXM02000006">
    <property type="protein sequence ID" value="GIC91391.1"/>
    <property type="molecule type" value="Genomic_DNA"/>
</dbReference>
<protein>
    <submittedName>
        <fullName evidence="4">Uncharacterized protein</fullName>
    </submittedName>
</protein>
<feature type="compositionally biased region" description="Low complexity" evidence="1">
    <location>
        <begin position="172"/>
        <end position="203"/>
    </location>
</feature>
<evidence type="ECO:0000256" key="1">
    <source>
        <dbReference type="SAM" id="MobiDB-lite"/>
    </source>
</evidence>
<reference evidence="4" key="1">
    <citation type="journal article" date="2015" name="Genome Announc.">
        <title>Draft Genome Sequence of the Pathogenic Filamentous Fungus Aspergillus udagawae Strain IFM 46973T.</title>
        <authorList>
            <person name="Kusuya Y."/>
            <person name="Takahashi-Nakaguchi A."/>
            <person name="Takahashi H."/>
            <person name="Yaguchi T."/>
        </authorList>
    </citation>
    <scope>NUCLEOTIDE SEQUENCE</scope>
    <source>
        <strain evidence="4">IFM 46973</strain>
    </source>
</reference>
<evidence type="ECO:0000256" key="2">
    <source>
        <dbReference type="SAM" id="Phobius"/>
    </source>
</evidence>
<proteinExistence type="predicted"/>
<keyword evidence="2" id="KW-1133">Transmembrane helix</keyword>
<feature type="region of interest" description="Disordered" evidence="1">
    <location>
        <begin position="172"/>
        <end position="204"/>
    </location>
</feature>
<accession>A0A8E0V2D5</accession>
<keyword evidence="3" id="KW-0732">Signal</keyword>
<dbReference type="GeneID" id="66995311"/>
<evidence type="ECO:0000313" key="5">
    <source>
        <dbReference type="Proteomes" id="UP000036893"/>
    </source>
</evidence>
<evidence type="ECO:0000256" key="3">
    <source>
        <dbReference type="SAM" id="SignalP"/>
    </source>
</evidence>
<sequence>MRPSKKLIFFSLFSLAISPVSSACYYPNGTADDNYQPCNRVQGVNGMCCSLDRPNSPGGPDSKGYTADFCLENGLCQNIVQKMSTGQMVYTYWRTLCTSTDWSTNGCLNVCTQGEVYPGHTVPLTPCENTPESRTWCCGQNNTACCGTSEAIILAPTLAVGLLASTSTSTVSSTSVSTVPPSSSSSATPAASIPSTSTPVSASQARDSSLSTGAKVGIGIGVGVGSVAVFGALAALLVGWRSRVASRRPSPFSGVEIISRGQVQEKPADGPQTRHELSGRNVVEAEGESPVVGGGNRLGAFTT</sequence>
<feature type="transmembrane region" description="Helical" evidence="2">
    <location>
        <begin position="216"/>
        <end position="240"/>
    </location>
</feature>
<dbReference type="RefSeq" id="XP_043148657.1">
    <property type="nucleotide sequence ID" value="XM_043292722.1"/>
</dbReference>
<name>A0A8E0V2D5_9EURO</name>
<dbReference type="PROSITE" id="PS51257">
    <property type="entry name" value="PROKAR_LIPOPROTEIN"/>
    <property type="match status" value="1"/>
</dbReference>
<gene>
    <name evidence="4" type="ORF">Aud_007834</name>
</gene>
<keyword evidence="2" id="KW-0472">Membrane</keyword>
<dbReference type="Proteomes" id="UP000036893">
    <property type="component" value="Unassembled WGS sequence"/>
</dbReference>
<feature type="chain" id="PRO_5034787266" evidence="3">
    <location>
        <begin position="24"/>
        <end position="303"/>
    </location>
</feature>
<keyword evidence="2" id="KW-0812">Transmembrane</keyword>
<feature type="signal peptide" evidence="3">
    <location>
        <begin position="1"/>
        <end position="23"/>
    </location>
</feature>
<dbReference type="AlphaFoldDB" id="A0A8E0V2D5"/>